<name>A0A1F6GNS2_9PROT</name>
<dbReference type="EMBL" id="MFNF01000055">
    <property type="protein sequence ID" value="OGG99723.1"/>
    <property type="molecule type" value="Genomic_DNA"/>
</dbReference>
<evidence type="ECO:0000256" key="1">
    <source>
        <dbReference type="ARBA" id="ARBA00022475"/>
    </source>
</evidence>
<organism evidence="7 8">
    <name type="scientific">Candidatus Lambdaproteobacteria bacterium RIFOXYD2_FULL_56_26</name>
    <dbReference type="NCBI Taxonomy" id="1817773"/>
    <lineage>
        <taxon>Bacteria</taxon>
        <taxon>Pseudomonadati</taxon>
        <taxon>Pseudomonadota</taxon>
        <taxon>Candidatus Lambdaproteobacteria</taxon>
    </lineage>
</organism>
<keyword evidence="1" id="KW-1003">Cell membrane</keyword>
<feature type="domain" description="VWFA" evidence="6">
    <location>
        <begin position="88"/>
        <end position="300"/>
    </location>
</feature>
<comment type="caution">
    <text evidence="7">The sequence shown here is derived from an EMBL/GenBank/DDBJ whole genome shotgun (WGS) entry which is preliminary data.</text>
</comment>
<dbReference type="PANTHER" id="PTHR22550">
    <property type="entry name" value="SPORE GERMINATION PROTEIN"/>
    <property type="match status" value="1"/>
</dbReference>
<keyword evidence="4 5" id="KW-0472">Membrane</keyword>
<evidence type="ECO:0000256" key="5">
    <source>
        <dbReference type="SAM" id="Phobius"/>
    </source>
</evidence>
<proteinExistence type="predicted"/>
<dbReference type="InterPro" id="IPR002035">
    <property type="entry name" value="VWF_A"/>
</dbReference>
<evidence type="ECO:0000313" key="7">
    <source>
        <dbReference type="EMBL" id="OGG99723.1"/>
    </source>
</evidence>
<feature type="transmembrane region" description="Helical" evidence="5">
    <location>
        <begin position="6"/>
        <end position="24"/>
    </location>
</feature>
<dbReference type="Gene3D" id="3.40.50.410">
    <property type="entry name" value="von Willebrand factor, type A domain"/>
    <property type="match status" value="1"/>
</dbReference>
<dbReference type="InterPro" id="IPR036465">
    <property type="entry name" value="vWFA_dom_sf"/>
</dbReference>
<evidence type="ECO:0000313" key="8">
    <source>
        <dbReference type="Proteomes" id="UP000177583"/>
    </source>
</evidence>
<evidence type="ECO:0000259" key="6">
    <source>
        <dbReference type="PROSITE" id="PS50234"/>
    </source>
</evidence>
<dbReference type="PROSITE" id="PS50234">
    <property type="entry name" value="VWFA"/>
    <property type="match status" value="1"/>
</dbReference>
<dbReference type="SUPFAM" id="SSF53300">
    <property type="entry name" value="vWA-like"/>
    <property type="match status" value="1"/>
</dbReference>
<dbReference type="AlphaFoldDB" id="A0A1F6GNS2"/>
<dbReference type="Proteomes" id="UP000177583">
    <property type="component" value="Unassembled WGS sequence"/>
</dbReference>
<evidence type="ECO:0000256" key="3">
    <source>
        <dbReference type="ARBA" id="ARBA00022989"/>
    </source>
</evidence>
<evidence type="ECO:0000256" key="4">
    <source>
        <dbReference type="ARBA" id="ARBA00023136"/>
    </source>
</evidence>
<dbReference type="Pfam" id="PF00092">
    <property type="entry name" value="VWA"/>
    <property type="match status" value="1"/>
</dbReference>
<protein>
    <recommendedName>
        <fullName evidence="6">VWFA domain-containing protein</fullName>
    </recommendedName>
</protein>
<accession>A0A1F6GNS2</accession>
<keyword evidence="3 5" id="KW-1133">Transmembrane helix</keyword>
<reference evidence="7 8" key="1">
    <citation type="journal article" date="2016" name="Nat. Commun.">
        <title>Thousands of microbial genomes shed light on interconnected biogeochemical processes in an aquifer system.</title>
        <authorList>
            <person name="Anantharaman K."/>
            <person name="Brown C.T."/>
            <person name="Hug L.A."/>
            <person name="Sharon I."/>
            <person name="Castelle C.J."/>
            <person name="Probst A.J."/>
            <person name="Thomas B.C."/>
            <person name="Singh A."/>
            <person name="Wilkins M.J."/>
            <person name="Karaoz U."/>
            <person name="Brodie E.L."/>
            <person name="Williams K.H."/>
            <person name="Hubbard S.S."/>
            <person name="Banfield J.F."/>
        </authorList>
    </citation>
    <scope>NUCLEOTIDE SEQUENCE [LARGE SCALE GENOMIC DNA]</scope>
</reference>
<evidence type="ECO:0000256" key="2">
    <source>
        <dbReference type="ARBA" id="ARBA00022692"/>
    </source>
</evidence>
<sequence length="345" mass="38206">MEFRDWPWGLMFFTVYLGLFLWGLRRPQGPALKLADPSALRSAKPSRKVRAAQTLPWLRLVAVALVALSLARPQVMEQAVKTQTEGVAILMVLDRSSSMLDPMLYEGQEMPRLQVVKQVFGDFILGTPKGLPGRGADLIGLMTFSGFVDEISPLTRDHQSLVHFAQGLQVAQRYEDGTMIGDAIAQSTLRMIAYQGMLGHEGKGERELKSKILILLTDGQQTPGGTDPLEAAKTAAANGIKLYSIAIVGEPPQFGGLGSFFRLNNPFLDTSMIEEAARITGGAFFKATTGESLRKVYQEIDRLEKSQFEERQVTYKERFAWFLVPALGLLLLEFILSFGPLRKLP</sequence>
<dbReference type="InterPro" id="IPR050768">
    <property type="entry name" value="UPF0353/GerABKA_families"/>
</dbReference>
<keyword evidence="2 5" id="KW-0812">Transmembrane</keyword>
<dbReference type="PANTHER" id="PTHR22550:SF5">
    <property type="entry name" value="LEUCINE ZIPPER PROTEIN 4"/>
    <property type="match status" value="1"/>
</dbReference>
<gene>
    <name evidence="7" type="ORF">A2557_06170</name>
</gene>
<feature type="transmembrane region" description="Helical" evidence="5">
    <location>
        <begin position="319"/>
        <end position="341"/>
    </location>
</feature>
<dbReference type="SMART" id="SM00327">
    <property type="entry name" value="VWA"/>
    <property type="match status" value="1"/>
</dbReference>